<protein>
    <recommendedName>
        <fullName evidence="13">Ubiquitin carboxyl-terminal hydrolase</fullName>
        <ecNumber evidence="13">3.4.19.12</ecNumber>
    </recommendedName>
</protein>
<evidence type="ECO:0000256" key="9">
    <source>
        <dbReference type="ARBA" id="ARBA00023242"/>
    </source>
</evidence>
<dbReference type="EnsemblMetazoa" id="XM_029485246.1">
    <property type="protein sequence ID" value="XP_029341106.1"/>
    <property type="gene ID" value="LOC100162983"/>
</dbReference>
<sequence>MPVELQNLLQGWLELESDPGLFTLLLEDFGVSGVQLEEIYDLQQSLDGQVYGFVFLFRCVEERRGRKKNVDQKGIFIKDDVAINSIFFAHQMIPNSCATHALLSILMNCSNIHLGETLERLKEQTQGMNPENKGWAIGNTPELARAHNSHATPISNPLTDKTQDVTTERFTSEAYHFVSYVPINGHLYELDGLKPYPMDHGPWAENENWTEKCIKVISDRLAKAYSEHGDIHFNLMAVIPDKRLAIFHKLNVLKTNRQLVLELLEKTRLDIEKLQKENISDQLPIKCIKKKISLIPSTSKDNNKEKMSPESNNIVDICVQSSSDGSEGEKIQRDMKSTHLLH</sequence>
<dbReference type="PANTHER" id="PTHR10589:SF28">
    <property type="entry name" value="UBIQUITIN CARBOXYL-TERMINAL HYDROLASE BAP1"/>
    <property type="match status" value="1"/>
</dbReference>
<keyword evidence="7 12" id="KW-0788">Thiol protease</keyword>
<feature type="active site" description="Proton donor" evidence="12">
    <location>
        <position position="176"/>
    </location>
</feature>
<dbReference type="FunFam" id="3.40.532.10:FF:000002">
    <property type="entry name" value="Ubiquitin carboxyl-terminal hydrolase"/>
    <property type="match status" value="1"/>
</dbReference>
<evidence type="ECO:0000256" key="1">
    <source>
        <dbReference type="ARBA" id="ARBA00000707"/>
    </source>
</evidence>
<feature type="region of interest" description="Disordered" evidence="14">
    <location>
        <begin position="322"/>
        <end position="342"/>
    </location>
</feature>
<evidence type="ECO:0000259" key="15">
    <source>
        <dbReference type="PROSITE" id="PS52048"/>
    </source>
</evidence>
<evidence type="ECO:0000256" key="4">
    <source>
        <dbReference type="ARBA" id="ARBA00022670"/>
    </source>
</evidence>
<comment type="subunit">
    <text evidence="11">Catalytic component of the polycomb repressive deubiquitinase (PR-DUB) complex, at least composed of caly/calypso, Asx and sba (MBD5/6 homolog). The PR-DUB complex associates with nucleosomes to mediate deubiquitination of histone H2AK118ub1 substrates; the association requires the positively charged C-terminal tail of caly, probably due to direct binding of DNA. Interacts (via ULD domain) with Asx (via DEUBAD domain); the interaction produces a stable heterodimer with a composite binding site for ubiquitin. Homodimerizes (via coiled-coil hinge-region between the UCH and ULD domains) to mediate assembly of 2 copies of the caly-Asx heterodimer into a bisymmetric tetramer; dimerization enhances PR-DUB association with nucleosomes.</text>
</comment>
<evidence type="ECO:0000256" key="11">
    <source>
        <dbReference type="ARBA" id="ARBA00049710"/>
    </source>
</evidence>
<evidence type="ECO:0000256" key="12">
    <source>
        <dbReference type="PROSITE-ProRule" id="PRU01393"/>
    </source>
</evidence>
<evidence type="ECO:0000313" key="17">
    <source>
        <dbReference type="Proteomes" id="UP000007819"/>
    </source>
</evidence>
<feature type="active site" description="Nucleophile" evidence="12">
    <location>
        <position position="97"/>
    </location>
</feature>
<reference evidence="17" key="1">
    <citation type="submission" date="2010-06" db="EMBL/GenBank/DDBJ databases">
        <authorList>
            <person name="Jiang H."/>
            <person name="Abraham K."/>
            <person name="Ali S."/>
            <person name="Alsbrooks S.L."/>
            <person name="Anim B.N."/>
            <person name="Anosike U.S."/>
            <person name="Attaway T."/>
            <person name="Bandaranaike D.P."/>
            <person name="Battles P.K."/>
            <person name="Bell S.N."/>
            <person name="Bell A.V."/>
            <person name="Beltran B."/>
            <person name="Bickham C."/>
            <person name="Bustamante Y."/>
            <person name="Caleb T."/>
            <person name="Canada A."/>
            <person name="Cardenas V."/>
            <person name="Carter K."/>
            <person name="Chacko J."/>
            <person name="Chandrabose M.N."/>
            <person name="Chavez D."/>
            <person name="Chavez A."/>
            <person name="Chen L."/>
            <person name="Chu H.-S."/>
            <person name="Claassen K.J."/>
            <person name="Cockrell R."/>
            <person name="Collins M."/>
            <person name="Cooper J.A."/>
            <person name="Cree A."/>
            <person name="Curry S.M."/>
            <person name="Da Y."/>
            <person name="Dao M.D."/>
            <person name="Das B."/>
            <person name="Davila M.-L."/>
            <person name="Davy-Carroll L."/>
            <person name="Denson S."/>
            <person name="Dinh H."/>
            <person name="Ebong V.E."/>
            <person name="Edwards J.R."/>
            <person name="Egan A."/>
            <person name="El-Daye J."/>
            <person name="Escobedo L."/>
            <person name="Fernandez S."/>
            <person name="Fernando P.R."/>
            <person name="Flagg N."/>
            <person name="Forbes L.D."/>
            <person name="Fowler R.G."/>
            <person name="Fu Q."/>
            <person name="Gabisi R.A."/>
            <person name="Ganer J."/>
            <person name="Garbino Pronczuk A."/>
            <person name="Garcia R.M."/>
            <person name="Garner T."/>
            <person name="Garrett T.E."/>
            <person name="Gonzalez D.A."/>
            <person name="Hamid H."/>
            <person name="Hawkins E.S."/>
            <person name="Hirani K."/>
            <person name="Hogues M.E."/>
            <person name="Hollins B."/>
            <person name="Hsiao C.-H."/>
            <person name="Jabil R."/>
            <person name="James M.L."/>
            <person name="Jhangiani S.N."/>
            <person name="Johnson B."/>
            <person name="Johnson Q."/>
            <person name="Joshi V."/>
            <person name="Kalu J.B."/>
            <person name="Kam C."/>
            <person name="Kashfia A."/>
            <person name="Keebler J."/>
            <person name="Kisamo H."/>
            <person name="Kovar C.L."/>
            <person name="Lago L.A."/>
            <person name="Lai C.-Y."/>
            <person name="Laidlaw J."/>
            <person name="Lara F."/>
            <person name="Le T.-K."/>
            <person name="Lee S.L."/>
            <person name="Legall F.H."/>
            <person name="Lemon S.J."/>
            <person name="Lewis L.R."/>
            <person name="Li B."/>
            <person name="Liu Y."/>
            <person name="Liu Y.-S."/>
            <person name="Lopez J."/>
            <person name="Lozado R.J."/>
            <person name="Lu J."/>
            <person name="Madu R.C."/>
            <person name="Maheshwari M."/>
            <person name="Maheshwari R."/>
            <person name="Malloy K."/>
            <person name="Martinez E."/>
            <person name="Mathew T."/>
            <person name="Mercado I.C."/>
            <person name="Mercado C."/>
            <person name="Meyer B."/>
            <person name="Montgomery K."/>
            <person name="Morgan M.B."/>
            <person name="Munidasa M."/>
            <person name="Nazareth L.V."/>
            <person name="Nelson J."/>
            <person name="Ng B.M."/>
            <person name="Nguyen N.B."/>
            <person name="Nguyen P.Q."/>
            <person name="Nguyen T."/>
            <person name="Obregon M."/>
            <person name="Okwuonu G.O."/>
            <person name="Onwere C.G."/>
            <person name="Orozco G."/>
            <person name="Parra A."/>
            <person name="Patel S."/>
            <person name="Patil S."/>
            <person name="Perez A."/>
            <person name="Perez Y."/>
            <person name="Pham C."/>
            <person name="Primus E.L."/>
            <person name="Pu L.-L."/>
            <person name="Puazo M."/>
            <person name="Qin X."/>
            <person name="Quiroz J.B."/>
            <person name="Reese J."/>
            <person name="Richards S."/>
            <person name="Rives C.M."/>
            <person name="Robberts R."/>
            <person name="Ruiz S.J."/>
            <person name="Ruiz M.J."/>
            <person name="Santibanez J."/>
            <person name="Schneider B.W."/>
            <person name="Sisson I."/>
            <person name="Smith M."/>
            <person name="Sodergren E."/>
            <person name="Song X.-Z."/>
            <person name="Song B.B."/>
            <person name="Summersgill H."/>
            <person name="Thelus R."/>
            <person name="Thornton R.D."/>
            <person name="Trejos Z.Y."/>
            <person name="Usmani K."/>
            <person name="Vattathil S."/>
            <person name="Villasana D."/>
            <person name="Walker D.L."/>
            <person name="Wang S."/>
            <person name="Wang K."/>
            <person name="White C.S."/>
            <person name="Williams A.C."/>
            <person name="Williamson J."/>
            <person name="Wilson K."/>
            <person name="Woghiren I.O."/>
            <person name="Woodworth J.R."/>
            <person name="Worley K.C."/>
            <person name="Wright R.A."/>
            <person name="Wu W."/>
            <person name="Young L."/>
            <person name="Zhang L."/>
            <person name="Zhang J."/>
            <person name="Zhu Y."/>
            <person name="Muzny D.M."/>
            <person name="Weinstock G."/>
            <person name="Gibbs R.A."/>
        </authorList>
    </citation>
    <scope>NUCLEOTIDE SEQUENCE [LARGE SCALE GENOMIC DNA]</scope>
    <source>
        <strain evidence="17">LSR1</strain>
    </source>
</reference>
<feature type="domain" description="UCH catalytic" evidence="15">
    <location>
        <begin position="11"/>
        <end position="240"/>
    </location>
</feature>
<evidence type="ECO:0000313" key="16">
    <source>
        <dbReference type="EnsemblMetazoa" id="XP_029341106.1"/>
    </source>
</evidence>
<dbReference type="AlphaFoldDB" id="A0A8R2JL38"/>
<evidence type="ECO:0000256" key="2">
    <source>
        <dbReference type="ARBA" id="ARBA00004123"/>
    </source>
</evidence>
<dbReference type="Gene3D" id="3.40.532.10">
    <property type="entry name" value="Peptidase C12, ubiquitin carboxyl-terminal hydrolase"/>
    <property type="match status" value="1"/>
</dbReference>
<keyword evidence="6 12" id="KW-0378">Hydrolase</keyword>
<accession>A0A8R2JL38</accession>
<dbReference type="GO" id="GO:0006325">
    <property type="term" value="P:chromatin organization"/>
    <property type="evidence" value="ECO:0007669"/>
    <property type="project" value="UniProtKB-KW"/>
</dbReference>
<feature type="site" description="Transition state stabilizer" evidence="12">
    <location>
        <position position="91"/>
    </location>
</feature>
<evidence type="ECO:0000256" key="3">
    <source>
        <dbReference type="ARBA" id="ARBA00007182"/>
    </source>
</evidence>
<keyword evidence="17" id="KW-1185">Reference proteome</keyword>
<comment type="subcellular location">
    <subcellularLocation>
        <location evidence="2">Nucleus</location>
    </subcellularLocation>
</comment>
<dbReference type="GO" id="GO:0005634">
    <property type="term" value="C:nucleus"/>
    <property type="evidence" value="ECO:0007669"/>
    <property type="project" value="UniProtKB-SubCell"/>
</dbReference>
<dbReference type="GO" id="GO:0004843">
    <property type="term" value="F:cysteine-type deubiquitinase activity"/>
    <property type="evidence" value="ECO:0007669"/>
    <property type="project" value="UniProtKB-UniRule"/>
</dbReference>
<dbReference type="EC" id="3.4.19.12" evidence="13"/>
<dbReference type="InterPro" id="IPR038765">
    <property type="entry name" value="Papain-like_cys_pep_sf"/>
</dbReference>
<comment type="catalytic activity">
    <reaction evidence="1 12 13">
        <text>Thiol-dependent hydrolysis of ester, thioester, amide, peptide and isopeptide bonds formed by the C-terminal Gly of ubiquitin (a 76-residue protein attached to proteins as an intracellular targeting signal).</text>
        <dbReference type="EC" id="3.4.19.12"/>
    </reaction>
</comment>
<dbReference type="OrthoDB" id="1924260at2759"/>
<keyword evidence="5 12" id="KW-0833">Ubl conjugation pathway</keyword>
<proteinExistence type="inferred from homology"/>
<dbReference type="GO" id="GO:0016579">
    <property type="term" value="P:protein deubiquitination"/>
    <property type="evidence" value="ECO:0007669"/>
    <property type="project" value="TreeGrafter"/>
</dbReference>
<feature type="site" description="Important for enzyme activity" evidence="12">
    <location>
        <position position="191"/>
    </location>
</feature>
<dbReference type="PANTHER" id="PTHR10589">
    <property type="entry name" value="UBIQUITIN CARBOXYL-TERMINAL HYDROLASE"/>
    <property type="match status" value="1"/>
</dbReference>
<evidence type="ECO:0000256" key="5">
    <source>
        <dbReference type="ARBA" id="ARBA00022786"/>
    </source>
</evidence>
<dbReference type="InterPro" id="IPR001578">
    <property type="entry name" value="Peptidase_C12_UCH"/>
</dbReference>
<evidence type="ECO:0000256" key="7">
    <source>
        <dbReference type="ARBA" id="ARBA00022807"/>
    </source>
</evidence>
<name>A0A8R2JL38_ACYPI</name>
<dbReference type="Pfam" id="PF01088">
    <property type="entry name" value="Peptidase_C12"/>
    <property type="match status" value="1"/>
</dbReference>
<evidence type="ECO:0000256" key="6">
    <source>
        <dbReference type="ARBA" id="ARBA00022801"/>
    </source>
</evidence>
<organism evidence="16 17">
    <name type="scientific">Acyrthosiphon pisum</name>
    <name type="common">Pea aphid</name>
    <dbReference type="NCBI Taxonomy" id="7029"/>
    <lineage>
        <taxon>Eukaryota</taxon>
        <taxon>Metazoa</taxon>
        <taxon>Ecdysozoa</taxon>
        <taxon>Arthropoda</taxon>
        <taxon>Hexapoda</taxon>
        <taxon>Insecta</taxon>
        <taxon>Pterygota</taxon>
        <taxon>Neoptera</taxon>
        <taxon>Paraneoptera</taxon>
        <taxon>Hemiptera</taxon>
        <taxon>Sternorrhyncha</taxon>
        <taxon>Aphidomorpha</taxon>
        <taxon>Aphidoidea</taxon>
        <taxon>Aphididae</taxon>
        <taxon>Macrosiphini</taxon>
        <taxon>Acyrthosiphon</taxon>
    </lineage>
</organism>
<evidence type="ECO:0000256" key="8">
    <source>
        <dbReference type="ARBA" id="ARBA00022853"/>
    </source>
</evidence>
<comment type="similarity">
    <text evidence="3">Belongs to the peptidase C12 family. BAP1 subfamily.</text>
</comment>
<dbReference type="GO" id="GO:0006511">
    <property type="term" value="P:ubiquitin-dependent protein catabolic process"/>
    <property type="evidence" value="ECO:0007669"/>
    <property type="project" value="UniProtKB-UniRule"/>
</dbReference>
<keyword evidence="9" id="KW-0539">Nucleus</keyword>
<keyword evidence="4 12" id="KW-0645">Protease</keyword>
<dbReference type="PRINTS" id="PR00707">
    <property type="entry name" value="UBCTHYDRLASE"/>
</dbReference>
<keyword evidence="8" id="KW-0156">Chromatin regulator</keyword>
<dbReference type="KEGG" id="api:100162983"/>
<feature type="compositionally biased region" description="Basic and acidic residues" evidence="14">
    <location>
        <begin position="327"/>
        <end position="342"/>
    </location>
</feature>
<evidence type="ECO:0000256" key="10">
    <source>
        <dbReference type="ARBA" id="ARBA00046227"/>
    </source>
</evidence>
<dbReference type="PROSITE" id="PS52048">
    <property type="entry name" value="UCH_DOMAIN"/>
    <property type="match status" value="1"/>
</dbReference>
<evidence type="ECO:0000256" key="14">
    <source>
        <dbReference type="SAM" id="MobiDB-lite"/>
    </source>
</evidence>
<dbReference type="GeneID" id="100162983"/>
<comment type="function">
    <text evidence="10">Catalytic component of the polycomb repressive deubiquitinase (PR-DUB) complex, a complex that specifically mediates deubiquitination of histone H2A monoubiquitinated at 'Lys-119' (H2AK118ub1). Mediates bisymmetric organization of the PR-DUB complex and is involved in association with nucleosomes to mediate deubiquitination. Does not deubiquitinate monoubiquitinated histone H2B. Required to maintain the transcriptionally repressive state of homeotic genes throughout development. The PR-DUB complex has weak or no activity toward 'Lys-48'- and 'Lys-63'-linked polyubiquitin chains. Polycomb group (PcG) protein.</text>
</comment>
<dbReference type="SUPFAM" id="SSF54001">
    <property type="entry name" value="Cysteine proteinases"/>
    <property type="match status" value="1"/>
</dbReference>
<dbReference type="CDD" id="cd09617">
    <property type="entry name" value="Peptidase_C12_UCH37_BAP1"/>
    <property type="match status" value="1"/>
</dbReference>
<dbReference type="GO" id="GO:0005737">
    <property type="term" value="C:cytoplasm"/>
    <property type="evidence" value="ECO:0007669"/>
    <property type="project" value="TreeGrafter"/>
</dbReference>
<reference evidence="16" key="2">
    <citation type="submission" date="2022-06" db="UniProtKB">
        <authorList>
            <consortium name="EnsemblMetazoa"/>
        </authorList>
    </citation>
    <scope>IDENTIFICATION</scope>
</reference>
<dbReference type="Proteomes" id="UP000007819">
    <property type="component" value="Chromosome X"/>
</dbReference>
<dbReference type="RefSeq" id="XP_029341106.1">
    <property type="nucleotide sequence ID" value="XM_029485246.1"/>
</dbReference>
<evidence type="ECO:0000256" key="13">
    <source>
        <dbReference type="RuleBase" id="RU361215"/>
    </source>
</evidence>
<dbReference type="InterPro" id="IPR036959">
    <property type="entry name" value="Peptidase_C12_UCH_sf"/>
</dbReference>